<dbReference type="PANTHER" id="PTHR13605">
    <property type="entry name" value="ER MEMBRANE PROTEIN COMPLEX SUBUNIT 7"/>
    <property type="match status" value="1"/>
</dbReference>
<dbReference type="GO" id="GO:0072546">
    <property type="term" value="C:EMC complex"/>
    <property type="evidence" value="ECO:0007669"/>
    <property type="project" value="TreeGrafter"/>
</dbReference>
<proteinExistence type="inferred from homology"/>
<keyword evidence="10" id="KW-1185">Reference proteome</keyword>
<dbReference type="InterPro" id="IPR039163">
    <property type="entry name" value="EMC7"/>
</dbReference>
<evidence type="ECO:0000259" key="9">
    <source>
        <dbReference type="Pfam" id="PF09430"/>
    </source>
</evidence>
<evidence type="ECO:0000256" key="4">
    <source>
        <dbReference type="ARBA" id="ARBA00022729"/>
    </source>
</evidence>
<feature type="transmembrane region" description="Helical" evidence="7">
    <location>
        <begin position="151"/>
        <end position="171"/>
    </location>
</feature>
<evidence type="ECO:0000256" key="6">
    <source>
        <dbReference type="ARBA" id="ARBA00023136"/>
    </source>
</evidence>
<evidence type="ECO:0000313" key="10">
    <source>
        <dbReference type="Proteomes" id="UP000504634"/>
    </source>
</evidence>
<dbReference type="PANTHER" id="PTHR13605:SF4">
    <property type="entry name" value="ER MEMBRANE PROTEIN COMPLEX SUBUNIT 7"/>
    <property type="match status" value="1"/>
</dbReference>
<sequence>MYLNFFIFFAYLCTLDAGQLQFNVSNREPVNLYTIEGLVMPPEPQLGIKGNWQRLLTLSVDNGDYKGFVHQNGRFVVSGVPSGSYILYIHHPDLQFLPVRIEINSKGKIRARKLNLVQPRVVVHIAYPLVLKPLGRNRYFYLREQWRILDVLLNPMVLIMVLPLILMMVLPRMINDPETKREIENIQFPKVTQEIPDLSELLTSFWSDQKPPARKKAIMAKTSNKNN</sequence>
<dbReference type="GO" id="GO:0030246">
    <property type="term" value="F:carbohydrate binding"/>
    <property type="evidence" value="ECO:0007669"/>
    <property type="project" value="InterPro"/>
</dbReference>
<evidence type="ECO:0000256" key="1">
    <source>
        <dbReference type="ARBA" id="ARBA00004167"/>
    </source>
</evidence>
<feature type="chain" id="PRO_5027005987" evidence="8">
    <location>
        <begin position="18"/>
        <end position="227"/>
    </location>
</feature>
<dbReference type="InterPro" id="IPR013784">
    <property type="entry name" value="Carb-bd-like_fold"/>
</dbReference>
<gene>
    <name evidence="11" type="primary">LOC115626117</name>
</gene>
<accession>A0A6J2TQK2</accession>
<evidence type="ECO:0000256" key="3">
    <source>
        <dbReference type="ARBA" id="ARBA00022692"/>
    </source>
</evidence>
<keyword evidence="5 7" id="KW-1133">Transmembrane helix</keyword>
<dbReference type="AlphaFoldDB" id="A0A6J2TQK2"/>
<evidence type="ECO:0000256" key="8">
    <source>
        <dbReference type="SAM" id="SignalP"/>
    </source>
</evidence>
<keyword evidence="3 7" id="KW-0812">Transmembrane</keyword>
<evidence type="ECO:0000256" key="5">
    <source>
        <dbReference type="ARBA" id="ARBA00022989"/>
    </source>
</evidence>
<keyword evidence="4 8" id="KW-0732">Signal</keyword>
<dbReference type="OrthoDB" id="27095at2759"/>
<dbReference type="GeneID" id="115626117"/>
<protein>
    <submittedName>
        <fullName evidence="11">ER membrane protein complex subunit 7 homolog</fullName>
    </submittedName>
</protein>
<organism evidence="10 11">
    <name type="scientific">Drosophila lebanonensis</name>
    <name type="common">Fruit fly</name>
    <name type="synonym">Scaptodrosophila lebanonensis</name>
    <dbReference type="NCBI Taxonomy" id="7225"/>
    <lineage>
        <taxon>Eukaryota</taxon>
        <taxon>Metazoa</taxon>
        <taxon>Ecdysozoa</taxon>
        <taxon>Arthropoda</taxon>
        <taxon>Hexapoda</taxon>
        <taxon>Insecta</taxon>
        <taxon>Pterygota</taxon>
        <taxon>Neoptera</taxon>
        <taxon>Endopterygota</taxon>
        <taxon>Diptera</taxon>
        <taxon>Brachycera</taxon>
        <taxon>Muscomorpha</taxon>
        <taxon>Ephydroidea</taxon>
        <taxon>Drosophilidae</taxon>
        <taxon>Scaptodrosophila</taxon>
    </lineage>
</organism>
<evidence type="ECO:0000256" key="2">
    <source>
        <dbReference type="ARBA" id="ARBA00008880"/>
    </source>
</evidence>
<comment type="subcellular location">
    <subcellularLocation>
        <location evidence="1">Membrane</location>
        <topology evidence="1">Single-pass membrane protein</topology>
    </subcellularLocation>
</comment>
<keyword evidence="6 7" id="KW-0472">Membrane</keyword>
<feature type="domain" description="ER membrane protein complex subunit 7 beta-sandwich" evidence="9">
    <location>
        <begin position="51"/>
        <end position="159"/>
    </location>
</feature>
<evidence type="ECO:0000313" key="11">
    <source>
        <dbReference type="RefSeq" id="XP_030377232.1"/>
    </source>
</evidence>
<comment type="similarity">
    <text evidence="2">Belongs to the EMC7 family.</text>
</comment>
<feature type="signal peptide" evidence="8">
    <location>
        <begin position="1"/>
        <end position="17"/>
    </location>
</feature>
<dbReference type="RefSeq" id="XP_030377232.1">
    <property type="nucleotide sequence ID" value="XM_030521372.1"/>
</dbReference>
<dbReference type="Pfam" id="PF09430">
    <property type="entry name" value="EMC7_beta-sandw"/>
    <property type="match status" value="1"/>
</dbReference>
<dbReference type="SUPFAM" id="SSF49452">
    <property type="entry name" value="Starch-binding domain-like"/>
    <property type="match status" value="1"/>
</dbReference>
<dbReference type="Proteomes" id="UP000504634">
    <property type="component" value="Unplaced"/>
</dbReference>
<name>A0A6J2TQK2_DROLE</name>
<reference evidence="11" key="1">
    <citation type="submission" date="2025-08" db="UniProtKB">
        <authorList>
            <consortium name="RefSeq"/>
        </authorList>
    </citation>
    <scope>IDENTIFICATION</scope>
    <source>
        <strain evidence="11">11010-0011.00</strain>
        <tissue evidence="11">Whole body</tissue>
    </source>
</reference>
<evidence type="ECO:0000256" key="7">
    <source>
        <dbReference type="SAM" id="Phobius"/>
    </source>
</evidence>
<dbReference type="InterPro" id="IPR019008">
    <property type="entry name" value="Beta_sandwich_EMC7"/>
</dbReference>